<name>A0A972FJJ0_9FLAO</name>
<keyword evidence="1" id="KW-1133">Transmembrane helix</keyword>
<feature type="transmembrane region" description="Helical" evidence="1">
    <location>
        <begin position="42"/>
        <end position="66"/>
    </location>
</feature>
<keyword evidence="1" id="KW-0472">Membrane</keyword>
<comment type="caution">
    <text evidence="2">The sequence shown here is derived from an EMBL/GenBank/DDBJ whole genome shotgun (WGS) entry which is preliminary data.</text>
</comment>
<keyword evidence="3" id="KW-1185">Reference proteome</keyword>
<proteinExistence type="predicted"/>
<organism evidence="2 3">
    <name type="scientific">Flavobacterium silvaticum</name>
    <dbReference type="NCBI Taxonomy" id="1852020"/>
    <lineage>
        <taxon>Bacteria</taxon>
        <taxon>Pseudomonadati</taxon>
        <taxon>Bacteroidota</taxon>
        <taxon>Flavobacteriia</taxon>
        <taxon>Flavobacteriales</taxon>
        <taxon>Flavobacteriaceae</taxon>
        <taxon>Flavobacterium</taxon>
    </lineage>
</organism>
<protein>
    <submittedName>
        <fullName evidence="2">DUF5305 domain-containing protein</fullName>
    </submittedName>
</protein>
<evidence type="ECO:0000313" key="3">
    <source>
        <dbReference type="Proteomes" id="UP000712080"/>
    </source>
</evidence>
<accession>A0A972FJJ0</accession>
<dbReference type="RefSeq" id="WP_169525949.1">
    <property type="nucleotide sequence ID" value="NZ_JAAMPU010000097.1"/>
</dbReference>
<dbReference type="Proteomes" id="UP000712080">
    <property type="component" value="Unassembled WGS sequence"/>
</dbReference>
<evidence type="ECO:0000313" key="2">
    <source>
        <dbReference type="EMBL" id="NMH26943.1"/>
    </source>
</evidence>
<reference evidence="2" key="1">
    <citation type="submission" date="2020-02" db="EMBL/GenBank/DDBJ databases">
        <title>Flavobacterium sp. genome.</title>
        <authorList>
            <person name="Jung H.S."/>
            <person name="Baek J.H."/>
            <person name="Jeon C.O."/>
        </authorList>
    </citation>
    <scope>NUCLEOTIDE SEQUENCE</scope>
    <source>
        <strain evidence="2">SE-s28</strain>
    </source>
</reference>
<dbReference type="EMBL" id="JAAMPU010000097">
    <property type="protein sequence ID" value="NMH26943.1"/>
    <property type="molecule type" value="Genomic_DNA"/>
</dbReference>
<feature type="transmembrane region" description="Helical" evidence="1">
    <location>
        <begin position="12"/>
        <end position="30"/>
    </location>
</feature>
<dbReference type="AlphaFoldDB" id="A0A972FJJ0"/>
<sequence>MYKQEKKRSYLGIALSVLLFVIGQILLNYVSVLEDPPGGNTLYIILGTALILFSVIGIFFLVRHILHLNRKANRKRNTKVKFLKDELRKQARSSSEA</sequence>
<gene>
    <name evidence="2" type="ORF">G6047_02765</name>
</gene>
<evidence type="ECO:0000256" key="1">
    <source>
        <dbReference type="SAM" id="Phobius"/>
    </source>
</evidence>
<keyword evidence="1" id="KW-0812">Transmembrane</keyword>